<keyword evidence="3" id="KW-1185">Reference proteome</keyword>
<evidence type="ECO:0000313" key="3">
    <source>
        <dbReference type="Proteomes" id="UP000215214"/>
    </source>
</evidence>
<evidence type="ECO:0000313" key="2">
    <source>
        <dbReference type="EMBL" id="SNR14439.1"/>
    </source>
</evidence>
<feature type="compositionally biased region" description="Basic and acidic residues" evidence="1">
    <location>
        <begin position="21"/>
        <end position="38"/>
    </location>
</feature>
<proteinExistence type="predicted"/>
<dbReference type="Pfam" id="PF11888">
    <property type="entry name" value="DUF3408"/>
    <property type="match status" value="1"/>
</dbReference>
<dbReference type="OrthoDB" id="949719at2"/>
<dbReference type="EMBL" id="LT899436">
    <property type="protein sequence ID" value="SNR14439.1"/>
    <property type="molecule type" value="Genomic_DNA"/>
</dbReference>
<organism evidence="2 3">
    <name type="scientific">Tenacibaculum jejuense</name>
    <dbReference type="NCBI Taxonomy" id="584609"/>
    <lineage>
        <taxon>Bacteria</taxon>
        <taxon>Pseudomonadati</taxon>
        <taxon>Bacteroidota</taxon>
        <taxon>Flavobacteriia</taxon>
        <taxon>Flavobacteriales</taxon>
        <taxon>Flavobacteriaceae</taxon>
        <taxon>Tenacibaculum</taxon>
    </lineage>
</organism>
<feature type="compositionally biased region" description="Basic and acidic residues" evidence="1">
    <location>
        <begin position="1"/>
        <end position="14"/>
    </location>
</feature>
<accession>A0A238U5F2</accession>
<dbReference type="Proteomes" id="UP000215214">
    <property type="component" value="Chromosome TJEJU"/>
</dbReference>
<sequence>MKKDKTPIDEKELMEMMAHSFSEDRKVPKAEETKEEPQKPQPKPKSKTKQTVKTTVTSKKETKPYQEVFLQKSHLIARNGKAIYIRPEFHERLFRITRVIGENNMSISNYLDNILQHHFSEFETEIKKLFKDNFKPII</sequence>
<dbReference type="InterPro" id="IPR021823">
    <property type="entry name" value="DUF3408"/>
</dbReference>
<dbReference type="AlphaFoldDB" id="A0A238U5F2"/>
<evidence type="ECO:0000256" key="1">
    <source>
        <dbReference type="SAM" id="MobiDB-lite"/>
    </source>
</evidence>
<dbReference type="RefSeq" id="WP_095069394.1">
    <property type="nucleotide sequence ID" value="NZ_LT899436.1"/>
</dbReference>
<reference evidence="2 3" key="1">
    <citation type="submission" date="2017-07" db="EMBL/GenBank/DDBJ databases">
        <authorList>
            <person name="Sun Z.S."/>
            <person name="Albrecht U."/>
            <person name="Echele G."/>
            <person name="Lee C.C."/>
        </authorList>
    </citation>
    <scope>NUCLEOTIDE SEQUENCE [LARGE SCALE GENOMIC DNA]</scope>
    <source>
        <strain evidence="3">type strain: KCTC 22618</strain>
    </source>
</reference>
<dbReference type="KEGG" id="tje:TJEJU_0662"/>
<gene>
    <name evidence="2" type="primary">traB</name>
    <name evidence="2" type="ORF">TJEJU_0662</name>
</gene>
<name>A0A238U5F2_9FLAO</name>
<protein>
    <submittedName>
        <fullName evidence="2">Conjugative transposon protein TraB</fullName>
    </submittedName>
</protein>
<feature type="region of interest" description="Disordered" evidence="1">
    <location>
        <begin position="1"/>
        <end position="58"/>
    </location>
</feature>